<organism evidence="1 2">
    <name type="scientific">Capnocytophaga sputigena</name>
    <dbReference type="NCBI Taxonomy" id="1019"/>
    <lineage>
        <taxon>Bacteria</taxon>
        <taxon>Pseudomonadati</taxon>
        <taxon>Bacteroidota</taxon>
        <taxon>Flavobacteriia</taxon>
        <taxon>Flavobacteriales</taxon>
        <taxon>Flavobacteriaceae</taxon>
        <taxon>Capnocytophaga</taxon>
    </lineage>
</organism>
<dbReference type="InterPro" id="IPR041055">
    <property type="entry name" value="Kinase-PolyVal"/>
</dbReference>
<sequence>MEALEEISNLAALEISELKYELQTIICGTGKVSYGDTIQAATRYLRRSKSSSGMAEEKKSVKNKETENLCQWIEKQQLWFNNIDMNLFLSQGAEQKVYLNSEKEVLKLNDAIYYTSWIDYFNNLLLNNYFFPDTAYGLKGFYKDNDTLYAVVRQEYIKADTLTSLEEVKTFMKLNGFINIRNNDYHNPELGIILEDLHDENVLTRNGSLFFIDTVFYIEPSFWQIEKIYKIL</sequence>
<protein>
    <submittedName>
        <fullName evidence="1">Uncharacterized protein</fullName>
    </submittedName>
</protein>
<accession>A0AAX2ICL1</accession>
<dbReference type="Proteomes" id="UP000249902">
    <property type="component" value="Unassembled WGS sequence"/>
</dbReference>
<dbReference type="RefSeq" id="WP_174888849.1">
    <property type="nucleotide sequence ID" value="NZ_CP022385.1"/>
</dbReference>
<evidence type="ECO:0000313" key="2">
    <source>
        <dbReference type="Proteomes" id="UP000249902"/>
    </source>
</evidence>
<evidence type="ECO:0000313" key="1">
    <source>
        <dbReference type="EMBL" id="SQA76221.1"/>
    </source>
</evidence>
<gene>
    <name evidence="1" type="ORF">NCTC11653_02144</name>
</gene>
<name>A0AAX2ICL1_CAPSP</name>
<dbReference type="EMBL" id="UAVP01000009">
    <property type="protein sequence ID" value="SQA76221.1"/>
    <property type="molecule type" value="Genomic_DNA"/>
</dbReference>
<proteinExistence type="predicted"/>
<reference evidence="1 2" key="1">
    <citation type="submission" date="2018-06" db="EMBL/GenBank/DDBJ databases">
        <authorList>
            <consortium name="Pathogen Informatics"/>
            <person name="Doyle S."/>
        </authorList>
    </citation>
    <scope>NUCLEOTIDE SEQUENCE [LARGE SCALE GENOMIC DNA]</scope>
    <source>
        <strain evidence="1 2">NCTC11653</strain>
    </source>
</reference>
<comment type="caution">
    <text evidence="1">The sequence shown here is derived from an EMBL/GenBank/DDBJ whole genome shotgun (WGS) entry which is preliminary data.</text>
</comment>
<dbReference type="Pfam" id="PF18762">
    <property type="entry name" value="Kinase-PolyVal"/>
    <property type="match status" value="1"/>
</dbReference>
<dbReference type="AlphaFoldDB" id="A0AAX2ICL1"/>